<dbReference type="AlphaFoldDB" id="A0A6P8AQX1"/>
<feature type="region of interest" description="Disordered" evidence="1">
    <location>
        <begin position="1"/>
        <end position="151"/>
    </location>
</feature>
<dbReference type="RefSeq" id="XP_030977295.1">
    <property type="nucleotide sequence ID" value="XM_031132084.1"/>
</dbReference>
<reference evidence="4" key="2">
    <citation type="submission" date="2019-10" db="EMBL/GenBank/DDBJ databases">
        <authorList>
            <consortium name="NCBI Genome Project"/>
        </authorList>
    </citation>
    <scope>NUCLEOTIDE SEQUENCE</scope>
    <source>
        <strain evidence="4">NI907</strain>
    </source>
</reference>
<evidence type="ECO:0000313" key="3">
    <source>
        <dbReference type="Proteomes" id="UP000515153"/>
    </source>
</evidence>
<sequence>MAGLLNGVSDAVGGVSQPLLGQEKAGNKNQASSASPTSSTSPSHSATAPKDNENAAEGTGLVQVSIPNLLPTSLLNGGNTRSTAVPTSLAKSTARSSSSTTAVPSSAAAPTSAAATNAPTSAAPTSDPASTADPATTPDSDPTTIPTTMTPLPTTLETIATSLPSTTAVPSLAQGLGAASSAVPSAAQSQSGGGFVMDPSKNPVMMALVIAVPIGLALIIGTTALLFKKGYLGSGRRKGRVIQDEIEHEAWQKVHAQKFGPSANY</sequence>
<reference evidence="4" key="3">
    <citation type="submission" date="2025-08" db="UniProtKB">
        <authorList>
            <consortium name="RefSeq"/>
        </authorList>
    </citation>
    <scope>IDENTIFICATION</scope>
    <source>
        <strain evidence="4">NI907</strain>
    </source>
</reference>
<dbReference type="KEGG" id="pgri:PgNI_12129"/>
<evidence type="ECO:0000256" key="1">
    <source>
        <dbReference type="SAM" id="MobiDB-lite"/>
    </source>
</evidence>
<feature type="compositionally biased region" description="Low complexity" evidence="1">
    <location>
        <begin position="31"/>
        <end position="49"/>
    </location>
</feature>
<evidence type="ECO:0000256" key="2">
    <source>
        <dbReference type="SAM" id="Phobius"/>
    </source>
</evidence>
<organism evidence="3 4">
    <name type="scientific">Pyricularia grisea</name>
    <name type="common">Crabgrass-specific blast fungus</name>
    <name type="synonym">Magnaporthe grisea</name>
    <dbReference type="NCBI Taxonomy" id="148305"/>
    <lineage>
        <taxon>Eukaryota</taxon>
        <taxon>Fungi</taxon>
        <taxon>Dikarya</taxon>
        <taxon>Ascomycota</taxon>
        <taxon>Pezizomycotina</taxon>
        <taxon>Sordariomycetes</taxon>
        <taxon>Sordariomycetidae</taxon>
        <taxon>Magnaporthales</taxon>
        <taxon>Pyriculariaceae</taxon>
        <taxon>Pyricularia</taxon>
    </lineage>
</organism>
<dbReference type="GeneID" id="41966989"/>
<feature type="compositionally biased region" description="Polar residues" evidence="1">
    <location>
        <begin position="70"/>
        <end position="86"/>
    </location>
</feature>
<protein>
    <submittedName>
        <fullName evidence="4">Uncharacterized protein</fullName>
    </submittedName>
</protein>
<accession>A0A6P8AQX1</accession>
<proteinExistence type="predicted"/>
<keyword evidence="2" id="KW-0812">Transmembrane</keyword>
<keyword evidence="2" id="KW-0472">Membrane</keyword>
<keyword evidence="3" id="KW-1185">Reference proteome</keyword>
<evidence type="ECO:0000313" key="4">
    <source>
        <dbReference type="RefSeq" id="XP_030977295.1"/>
    </source>
</evidence>
<reference evidence="4" key="1">
    <citation type="journal article" date="2019" name="Mol. Biol. Evol.">
        <title>Blast fungal genomes show frequent chromosomal changes, gene gains and losses, and effector gene turnover.</title>
        <authorList>
            <person name="Gomez Luciano L.B."/>
            <person name="Jason Tsai I."/>
            <person name="Chuma I."/>
            <person name="Tosa Y."/>
            <person name="Chen Y.H."/>
            <person name="Li J.Y."/>
            <person name="Li M.Y."/>
            <person name="Jade Lu M.Y."/>
            <person name="Nakayashiki H."/>
            <person name="Li W.H."/>
        </authorList>
    </citation>
    <scope>NUCLEOTIDE SEQUENCE</scope>
    <source>
        <strain evidence="4">NI907</strain>
    </source>
</reference>
<feature type="transmembrane region" description="Helical" evidence="2">
    <location>
        <begin position="204"/>
        <end position="227"/>
    </location>
</feature>
<name>A0A6P8AQX1_PYRGI</name>
<keyword evidence="2" id="KW-1133">Transmembrane helix</keyword>
<dbReference type="Proteomes" id="UP000515153">
    <property type="component" value="Unplaced"/>
</dbReference>
<gene>
    <name evidence="4" type="ORF">PgNI_12129</name>
</gene>
<dbReference type="OrthoDB" id="5244189at2759"/>
<feature type="compositionally biased region" description="Low complexity" evidence="1">
    <location>
        <begin position="87"/>
        <end position="151"/>
    </location>
</feature>